<proteinExistence type="predicted"/>
<evidence type="ECO:0000256" key="1">
    <source>
        <dbReference type="SAM" id="Phobius"/>
    </source>
</evidence>
<keyword evidence="1" id="KW-0812">Transmembrane</keyword>
<sequence length="69" mass="6959">MTSVEVVKALVTVTNAFDPVPVPVEPGDSGQAVPGIPVTGADAGWLAAVSALLIAAGALVLVRRRRSSH</sequence>
<keyword evidence="1" id="KW-0472">Membrane</keyword>
<reference evidence="2 3" key="1">
    <citation type="submission" date="2021-04" db="EMBL/GenBank/DDBJ databases">
        <title>Ruania sp. nov., isolated from sandy soil of mangrove forest.</title>
        <authorList>
            <person name="Ge X."/>
            <person name="Huang R."/>
            <person name="Liu W."/>
        </authorList>
    </citation>
    <scope>NUCLEOTIDE SEQUENCE [LARGE SCALE GENOMIC DNA]</scope>
    <source>
        <strain evidence="2 3">N2-46</strain>
    </source>
</reference>
<name>A0ABS7SBG4_9MICO</name>
<organism evidence="2 3">
    <name type="scientific">Occultella gossypii</name>
    <dbReference type="NCBI Taxonomy" id="2800820"/>
    <lineage>
        <taxon>Bacteria</taxon>
        <taxon>Bacillati</taxon>
        <taxon>Actinomycetota</taxon>
        <taxon>Actinomycetes</taxon>
        <taxon>Micrococcales</taxon>
        <taxon>Ruaniaceae</taxon>
        <taxon>Occultella</taxon>
    </lineage>
</organism>
<keyword evidence="3" id="KW-1185">Reference proteome</keyword>
<comment type="caution">
    <text evidence="2">The sequence shown here is derived from an EMBL/GenBank/DDBJ whole genome shotgun (WGS) entry which is preliminary data.</text>
</comment>
<dbReference type="EMBL" id="JAGSHT010000012">
    <property type="protein sequence ID" value="MBZ2197080.1"/>
    <property type="molecule type" value="Genomic_DNA"/>
</dbReference>
<protein>
    <submittedName>
        <fullName evidence="2">LPXTG cell wall anchor domain-containing protein</fullName>
    </submittedName>
</protein>
<dbReference type="NCBIfam" id="TIGR01167">
    <property type="entry name" value="LPXTG_anchor"/>
    <property type="match status" value="1"/>
</dbReference>
<accession>A0ABS7SBG4</accession>
<keyword evidence="1" id="KW-1133">Transmembrane helix</keyword>
<dbReference type="Proteomes" id="UP000826651">
    <property type="component" value="Unassembled WGS sequence"/>
</dbReference>
<dbReference type="RefSeq" id="WP_223406511.1">
    <property type="nucleotide sequence ID" value="NZ_JAGSHT010000012.1"/>
</dbReference>
<gene>
    <name evidence="2" type="ORF">KCQ71_13015</name>
</gene>
<feature type="transmembrane region" description="Helical" evidence="1">
    <location>
        <begin position="43"/>
        <end position="62"/>
    </location>
</feature>
<evidence type="ECO:0000313" key="3">
    <source>
        <dbReference type="Proteomes" id="UP000826651"/>
    </source>
</evidence>
<evidence type="ECO:0000313" key="2">
    <source>
        <dbReference type="EMBL" id="MBZ2197080.1"/>
    </source>
</evidence>